<feature type="compositionally biased region" description="Basic and acidic residues" evidence="1">
    <location>
        <begin position="41"/>
        <end position="50"/>
    </location>
</feature>
<accession>A0A8R1IM36</accession>
<reference evidence="2" key="2">
    <citation type="submission" date="2022-06" db="UniProtKB">
        <authorList>
            <consortium name="EnsemblMetazoa"/>
        </authorList>
    </citation>
    <scope>IDENTIFICATION</scope>
    <source>
        <strain evidence="2">DF5081</strain>
    </source>
</reference>
<dbReference type="AlphaFoldDB" id="A0A8R1IM36"/>
<dbReference type="EnsemblMetazoa" id="CJA34291.1">
    <property type="protein sequence ID" value="CJA34291.1"/>
    <property type="gene ID" value="WBGene00210138"/>
</dbReference>
<reference evidence="3" key="1">
    <citation type="submission" date="2010-08" db="EMBL/GenBank/DDBJ databases">
        <authorList>
            <consortium name="Caenorhabditis japonica Sequencing Consortium"/>
            <person name="Wilson R.K."/>
        </authorList>
    </citation>
    <scope>NUCLEOTIDE SEQUENCE [LARGE SCALE GENOMIC DNA]</scope>
    <source>
        <strain evidence="3">DF5081</strain>
    </source>
</reference>
<evidence type="ECO:0000256" key="1">
    <source>
        <dbReference type="SAM" id="MobiDB-lite"/>
    </source>
</evidence>
<proteinExistence type="predicted"/>
<organism evidence="2 3">
    <name type="scientific">Caenorhabditis japonica</name>
    <dbReference type="NCBI Taxonomy" id="281687"/>
    <lineage>
        <taxon>Eukaryota</taxon>
        <taxon>Metazoa</taxon>
        <taxon>Ecdysozoa</taxon>
        <taxon>Nematoda</taxon>
        <taxon>Chromadorea</taxon>
        <taxon>Rhabditida</taxon>
        <taxon>Rhabditina</taxon>
        <taxon>Rhabditomorpha</taxon>
        <taxon>Rhabditoidea</taxon>
        <taxon>Rhabditidae</taxon>
        <taxon>Peloderinae</taxon>
        <taxon>Caenorhabditis</taxon>
    </lineage>
</organism>
<evidence type="ECO:0000313" key="3">
    <source>
        <dbReference type="Proteomes" id="UP000005237"/>
    </source>
</evidence>
<evidence type="ECO:0000313" key="2">
    <source>
        <dbReference type="EnsemblMetazoa" id="CJA34291.1"/>
    </source>
</evidence>
<dbReference type="Proteomes" id="UP000005237">
    <property type="component" value="Unassembled WGS sequence"/>
</dbReference>
<keyword evidence="3" id="KW-1185">Reference proteome</keyword>
<name>A0A8R1IM36_CAEJA</name>
<feature type="region of interest" description="Disordered" evidence="1">
    <location>
        <begin position="22"/>
        <end position="50"/>
    </location>
</feature>
<feature type="compositionally biased region" description="Basic residues" evidence="1">
    <location>
        <begin position="22"/>
        <end position="32"/>
    </location>
</feature>
<sequence length="153" mass="17366">MHDMIQIRTLYASTAFHLCTPRKGRGKKRRASLRSNAKAKTASETKEQRTERITLDNMRIINGDANWINFLLDVGDGVANEYEDRVTLPEGLPVSEDLVDDVFGGLVPGQVGIGHQHQQSTGTIIWKSWTLPPERRLRSRTDIRCSFPHQIKE</sequence>
<protein>
    <submittedName>
        <fullName evidence="2">Uncharacterized protein</fullName>
    </submittedName>
</protein>